<protein>
    <submittedName>
        <fullName evidence="1">DUF177 domain-containing protein</fullName>
    </submittedName>
</protein>
<dbReference type="EMBL" id="JAGSOJ010000003">
    <property type="protein sequence ID" value="MCM1991080.1"/>
    <property type="molecule type" value="Genomic_DNA"/>
</dbReference>
<evidence type="ECO:0000313" key="2">
    <source>
        <dbReference type="Proteomes" id="UP001056429"/>
    </source>
</evidence>
<comment type="caution">
    <text evidence="1">The sequence shown here is derived from an EMBL/GenBank/DDBJ whole genome shotgun (WGS) entry which is preliminary data.</text>
</comment>
<name>A0A9J6P6F7_9CLOT</name>
<organism evidence="1 2">
    <name type="scientific">Oceanirhabdus seepicola</name>
    <dbReference type="NCBI Taxonomy" id="2828781"/>
    <lineage>
        <taxon>Bacteria</taxon>
        <taxon>Bacillati</taxon>
        <taxon>Bacillota</taxon>
        <taxon>Clostridia</taxon>
        <taxon>Eubacteriales</taxon>
        <taxon>Clostridiaceae</taxon>
        <taxon>Oceanirhabdus</taxon>
    </lineage>
</organism>
<dbReference type="AlphaFoldDB" id="A0A9J6P6F7"/>
<evidence type="ECO:0000313" key="1">
    <source>
        <dbReference type="EMBL" id="MCM1991080.1"/>
    </source>
</evidence>
<gene>
    <name evidence="1" type="ORF">KDK92_15210</name>
</gene>
<accession>A0A9J6P6F7</accession>
<sequence length="170" mass="19764">MLFNLSKLCNKSIMKLSVNEKIDLNKINAFDEEIIFNSPVDFKGTFVNKDEYIEFNGEVSCNLKLICSKCLETFDETFEVKIDEKFSRSEQEECFELPSNCEIDLGRIIEENIVSYLPIQRRCSESCKGLCPICGMNLNLHICDCNPIVEEEEEKLDPRFTKLQDFFNKN</sequence>
<proteinExistence type="predicted"/>
<reference evidence="1" key="1">
    <citation type="journal article" date="2021" name="mSystems">
        <title>Bacteria and Archaea Synergistically Convert Glycine Betaine to Biogenic Methane in the Formosa Cold Seep of the South China Sea.</title>
        <authorList>
            <person name="Li L."/>
            <person name="Zhang W."/>
            <person name="Zhang S."/>
            <person name="Song L."/>
            <person name="Sun Q."/>
            <person name="Zhang H."/>
            <person name="Xiang H."/>
            <person name="Dong X."/>
        </authorList>
    </citation>
    <scope>NUCLEOTIDE SEQUENCE</scope>
    <source>
        <strain evidence="1">ZWT</strain>
    </source>
</reference>
<dbReference type="Proteomes" id="UP001056429">
    <property type="component" value="Unassembled WGS sequence"/>
</dbReference>
<dbReference type="Pfam" id="PF02620">
    <property type="entry name" value="YceD"/>
    <property type="match status" value="1"/>
</dbReference>
<dbReference type="InterPro" id="IPR003772">
    <property type="entry name" value="YceD"/>
</dbReference>
<keyword evidence="2" id="KW-1185">Reference proteome</keyword>
<reference evidence="1" key="2">
    <citation type="submission" date="2021-04" db="EMBL/GenBank/DDBJ databases">
        <authorList>
            <person name="Dong X."/>
        </authorList>
    </citation>
    <scope>NUCLEOTIDE SEQUENCE</scope>
    <source>
        <strain evidence="1">ZWT</strain>
    </source>
</reference>
<dbReference type="RefSeq" id="WP_250860186.1">
    <property type="nucleotide sequence ID" value="NZ_JAGSOJ010000003.1"/>
</dbReference>